<dbReference type="InterPro" id="IPR040026">
    <property type="entry name" value="FliD"/>
</dbReference>
<evidence type="ECO:0000259" key="6">
    <source>
        <dbReference type="Pfam" id="PF02465"/>
    </source>
</evidence>
<comment type="subunit">
    <text evidence="2 5">Homopentamer.</text>
</comment>
<organism evidence="8 9">
    <name type="scientific">Arthrobacter oryzae</name>
    <dbReference type="NCBI Taxonomy" id="409290"/>
    <lineage>
        <taxon>Bacteria</taxon>
        <taxon>Bacillati</taxon>
        <taxon>Actinomycetota</taxon>
        <taxon>Actinomycetes</taxon>
        <taxon>Micrococcales</taxon>
        <taxon>Micrococcaceae</taxon>
        <taxon>Arthrobacter</taxon>
    </lineage>
</organism>
<keyword evidence="3" id="KW-0175">Coiled coil</keyword>
<keyword evidence="8" id="KW-0969">Cilium</keyword>
<proteinExistence type="inferred from homology"/>
<evidence type="ECO:0000256" key="5">
    <source>
        <dbReference type="RuleBase" id="RU362066"/>
    </source>
</evidence>
<dbReference type="GO" id="GO:0071973">
    <property type="term" value="P:bacterial-type flagellum-dependent cell motility"/>
    <property type="evidence" value="ECO:0007669"/>
    <property type="project" value="TreeGrafter"/>
</dbReference>
<evidence type="ECO:0000259" key="7">
    <source>
        <dbReference type="Pfam" id="PF07195"/>
    </source>
</evidence>
<comment type="caution">
    <text evidence="8">The sequence shown here is derived from an EMBL/GenBank/DDBJ whole genome shotgun (WGS) entry which is preliminary data.</text>
</comment>
<dbReference type="GO" id="GO:0007155">
    <property type="term" value="P:cell adhesion"/>
    <property type="evidence" value="ECO:0007669"/>
    <property type="project" value="InterPro"/>
</dbReference>
<gene>
    <name evidence="8" type="ORF">D7003_01320</name>
</gene>
<accession>A0A3N0CE43</accession>
<dbReference type="Pfam" id="PF07195">
    <property type="entry name" value="FliD_C"/>
    <property type="match status" value="1"/>
</dbReference>
<comment type="subcellular location">
    <subcellularLocation>
        <location evidence="5">Secreted</location>
    </subcellularLocation>
    <subcellularLocation>
        <location evidence="5">Bacterial flagellum</location>
    </subcellularLocation>
</comment>
<name>A0A3N0CE43_9MICC</name>
<protein>
    <recommendedName>
        <fullName evidence="5">Flagellar hook-associated protein 2</fullName>
        <shortName evidence="5">HAP2</shortName>
    </recommendedName>
    <alternativeName>
        <fullName evidence="5">Flagellar cap protein</fullName>
    </alternativeName>
</protein>
<dbReference type="RefSeq" id="WP_123253716.1">
    <property type="nucleotide sequence ID" value="NZ_RBED01000012.1"/>
</dbReference>
<keyword evidence="5" id="KW-0964">Secreted</keyword>
<dbReference type="PANTHER" id="PTHR30288:SF0">
    <property type="entry name" value="FLAGELLAR HOOK-ASSOCIATED PROTEIN 2"/>
    <property type="match status" value="1"/>
</dbReference>
<comment type="function">
    <text evidence="5">Required for morphogenesis and for the elongation of the flagellar filament by facilitating polymerization of the flagellin monomers at the tip of growing filament. Forms a capping structure, which prevents flagellin subunits (transported through the central channel of the flagellum) from leaking out without polymerization at the distal end.</text>
</comment>
<evidence type="ECO:0000256" key="2">
    <source>
        <dbReference type="ARBA" id="ARBA00011255"/>
    </source>
</evidence>
<dbReference type="InterPro" id="IPR010809">
    <property type="entry name" value="FliD_C"/>
</dbReference>
<comment type="similarity">
    <text evidence="1 5">Belongs to the FliD family.</text>
</comment>
<dbReference type="PANTHER" id="PTHR30288">
    <property type="entry name" value="FLAGELLAR CAP/ASSEMBLY PROTEIN FLID"/>
    <property type="match status" value="1"/>
</dbReference>
<dbReference type="Proteomes" id="UP000273807">
    <property type="component" value="Unassembled WGS sequence"/>
</dbReference>
<dbReference type="GO" id="GO:0005576">
    <property type="term" value="C:extracellular region"/>
    <property type="evidence" value="ECO:0007669"/>
    <property type="project" value="UniProtKB-SubCell"/>
</dbReference>
<feature type="domain" description="Flagellar hook-associated protein 2 C-terminal" evidence="7">
    <location>
        <begin position="197"/>
        <end position="422"/>
    </location>
</feature>
<evidence type="ECO:0000256" key="3">
    <source>
        <dbReference type="ARBA" id="ARBA00023054"/>
    </source>
</evidence>
<dbReference type="OrthoDB" id="5241527at2"/>
<dbReference type="EMBL" id="RBED01000012">
    <property type="protein sequence ID" value="RNL61569.1"/>
    <property type="molecule type" value="Genomic_DNA"/>
</dbReference>
<evidence type="ECO:0000313" key="8">
    <source>
        <dbReference type="EMBL" id="RNL61569.1"/>
    </source>
</evidence>
<dbReference type="Pfam" id="PF02465">
    <property type="entry name" value="FliD_N"/>
    <property type="match status" value="1"/>
</dbReference>
<reference evidence="8 9" key="1">
    <citation type="submission" date="2018-10" db="EMBL/GenBank/DDBJ databases">
        <title>Genome sequencing of Arthrobacter oryzae TNB02.</title>
        <authorList>
            <person name="Cho Y.-J."/>
            <person name="Cho A."/>
            <person name="Kim O.-S."/>
        </authorList>
    </citation>
    <scope>NUCLEOTIDE SEQUENCE [LARGE SCALE GENOMIC DNA]</scope>
    <source>
        <strain evidence="8 9">TNB02</strain>
    </source>
</reference>
<keyword evidence="8" id="KW-0966">Cell projection</keyword>
<keyword evidence="8" id="KW-0282">Flagellum</keyword>
<sequence length="441" mass="44556">MGLSIDGLSSGLDTTSLINSLMTIEAAPQTLLRSRAAAVQSRISALQGLNSALADLATKATKLTQPKALDLYSATSSSAKVTTSVGASASAGSLDFTVSKIAKPQVSVTQKMLTWPYTTVTITSGGGEPVTVTPATSSMDDVVTALNSAGAGVTASKVAVGGGEFRLQFTSTATGAAAAFTIDDPDGTVGLTDISLAQDAEVKLWAGTAAEQNITSSTNKFEGLLTGVSLTVSEVSETPVRVTVAKDNAQITKAASDLMSSVSGVLAQISTKSTVVASTNASGAAVASGGIFTGDSTIRGVNSSIVSAVSQPIDGKSPAEFGIKITKTGTFEFDSTKFGEALAKDPTATLAAVTTIAGRVADAAKQASDPATGLISSKIIGQQSTAKDFTAQIESWDDRLALRRTTLQRTYSGLEVALSGMKAQSAWLSAQLAGLSGSSQS</sequence>
<evidence type="ECO:0000256" key="4">
    <source>
        <dbReference type="ARBA" id="ARBA00023143"/>
    </source>
</evidence>
<dbReference type="GO" id="GO:0009421">
    <property type="term" value="C:bacterial-type flagellum filament cap"/>
    <property type="evidence" value="ECO:0007669"/>
    <property type="project" value="InterPro"/>
</dbReference>
<dbReference type="InterPro" id="IPR003481">
    <property type="entry name" value="FliD_N"/>
</dbReference>
<feature type="domain" description="Flagellar hook-associated protein 2 N-terminal" evidence="6">
    <location>
        <begin position="10"/>
        <end position="105"/>
    </location>
</feature>
<evidence type="ECO:0000313" key="9">
    <source>
        <dbReference type="Proteomes" id="UP000273807"/>
    </source>
</evidence>
<evidence type="ECO:0000256" key="1">
    <source>
        <dbReference type="ARBA" id="ARBA00009764"/>
    </source>
</evidence>
<dbReference type="GO" id="GO:0009424">
    <property type="term" value="C:bacterial-type flagellum hook"/>
    <property type="evidence" value="ECO:0007669"/>
    <property type="project" value="UniProtKB-UniRule"/>
</dbReference>
<keyword evidence="4 5" id="KW-0975">Bacterial flagellum</keyword>
<dbReference type="AlphaFoldDB" id="A0A3N0CE43"/>
<keyword evidence="9" id="KW-1185">Reference proteome</keyword>